<sequence>MTDRENMPYTDAVIHETQRMGNILPFNRAWYPILPQYPPQCPSGNTVGGLLQIHETHVDWLLKLPCPP</sequence>
<dbReference type="Ensembl" id="ENSSPAT00000023846.1">
    <property type="protein sequence ID" value="ENSSPAP00000023467.1"/>
    <property type="gene ID" value="ENSSPAG00000017706.1"/>
</dbReference>
<protein>
    <submittedName>
        <fullName evidence="2">Uncharacterized protein</fullName>
    </submittedName>
</protein>
<evidence type="ECO:0000256" key="1">
    <source>
        <dbReference type="ARBA" id="ARBA00010617"/>
    </source>
</evidence>
<dbReference type="InterPro" id="IPR001128">
    <property type="entry name" value="Cyt_P450"/>
</dbReference>
<dbReference type="GO" id="GO:0020037">
    <property type="term" value="F:heme binding"/>
    <property type="evidence" value="ECO:0007669"/>
    <property type="project" value="InterPro"/>
</dbReference>
<comment type="similarity">
    <text evidence="1">Belongs to the cytochrome P450 family.</text>
</comment>
<name>A0A3B5BCH4_9TELE</name>
<dbReference type="InterPro" id="IPR036396">
    <property type="entry name" value="Cyt_P450_sf"/>
</dbReference>
<reference evidence="2" key="1">
    <citation type="submission" date="2023-09" db="UniProtKB">
        <authorList>
            <consortium name="Ensembl"/>
        </authorList>
    </citation>
    <scope>IDENTIFICATION</scope>
</reference>
<dbReference type="GO" id="GO:0005506">
    <property type="term" value="F:iron ion binding"/>
    <property type="evidence" value="ECO:0007669"/>
    <property type="project" value="InterPro"/>
</dbReference>
<accession>A0A3B5BCH4</accession>
<dbReference type="SUPFAM" id="SSF48264">
    <property type="entry name" value="Cytochrome P450"/>
    <property type="match status" value="1"/>
</dbReference>
<evidence type="ECO:0000313" key="2">
    <source>
        <dbReference type="Ensembl" id="ENSSPAP00000023467.1"/>
    </source>
</evidence>
<organism evidence="2">
    <name type="scientific">Stegastes partitus</name>
    <name type="common">bicolor damselfish</name>
    <dbReference type="NCBI Taxonomy" id="144197"/>
    <lineage>
        <taxon>Eukaryota</taxon>
        <taxon>Metazoa</taxon>
        <taxon>Chordata</taxon>
        <taxon>Craniata</taxon>
        <taxon>Vertebrata</taxon>
        <taxon>Euteleostomi</taxon>
        <taxon>Actinopterygii</taxon>
        <taxon>Neopterygii</taxon>
        <taxon>Teleostei</taxon>
        <taxon>Neoteleostei</taxon>
        <taxon>Acanthomorphata</taxon>
        <taxon>Ovalentaria</taxon>
        <taxon>Pomacentridae</taxon>
        <taxon>Stegastes</taxon>
    </lineage>
</organism>
<dbReference type="GO" id="GO:0016705">
    <property type="term" value="F:oxidoreductase activity, acting on paired donors, with incorporation or reduction of molecular oxygen"/>
    <property type="evidence" value="ECO:0007669"/>
    <property type="project" value="InterPro"/>
</dbReference>
<dbReference type="AlphaFoldDB" id="A0A3B5BCH4"/>
<proteinExistence type="inferred from homology"/>
<dbReference type="Gene3D" id="1.10.630.10">
    <property type="entry name" value="Cytochrome P450"/>
    <property type="match status" value="1"/>
</dbReference>
<dbReference type="GO" id="GO:0004497">
    <property type="term" value="F:monooxygenase activity"/>
    <property type="evidence" value="ECO:0007669"/>
    <property type="project" value="InterPro"/>
</dbReference>
<dbReference type="Pfam" id="PF00067">
    <property type="entry name" value="p450"/>
    <property type="match status" value="1"/>
</dbReference>